<keyword evidence="2" id="KW-1185">Reference proteome</keyword>
<evidence type="ECO:0000313" key="1">
    <source>
        <dbReference type="EMBL" id="MEJ8815852.1"/>
    </source>
</evidence>
<accession>A0ABU8VRS0</accession>
<reference evidence="1 2" key="1">
    <citation type="submission" date="2024-03" db="EMBL/GenBank/DDBJ databases">
        <title>Novel species of the genus Variovorax.</title>
        <authorList>
            <person name="Liu Q."/>
            <person name="Xin Y.-H."/>
        </authorList>
    </citation>
    <scope>NUCLEOTIDE SEQUENCE [LARGE SCALE GENOMIC DNA]</scope>
    <source>
        <strain evidence="1 2">KACC 18899</strain>
    </source>
</reference>
<organism evidence="1 2">
    <name type="scientific">Variovorax ureilyticus</name>
    <dbReference type="NCBI Taxonomy" id="1836198"/>
    <lineage>
        <taxon>Bacteria</taxon>
        <taxon>Pseudomonadati</taxon>
        <taxon>Pseudomonadota</taxon>
        <taxon>Betaproteobacteria</taxon>
        <taxon>Burkholderiales</taxon>
        <taxon>Comamonadaceae</taxon>
        <taxon>Variovorax</taxon>
    </lineage>
</organism>
<comment type="caution">
    <text evidence="1">The sequence shown here is derived from an EMBL/GenBank/DDBJ whole genome shotgun (WGS) entry which is preliminary data.</text>
</comment>
<gene>
    <name evidence="1" type="ORF">WKW77_32650</name>
</gene>
<proteinExistence type="predicted"/>
<dbReference type="EMBL" id="JBBKZU010000025">
    <property type="protein sequence ID" value="MEJ8815852.1"/>
    <property type="molecule type" value="Genomic_DNA"/>
</dbReference>
<dbReference type="RefSeq" id="WP_340361049.1">
    <property type="nucleotide sequence ID" value="NZ_JBBKZU010000025.1"/>
</dbReference>
<protein>
    <submittedName>
        <fullName evidence="1">Uncharacterized protein</fullName>
    </submittedName>
</protein>
<sequence length="146" mass="16200">MTQLSWADLFTDASHLDFQRLLDLWPKTVSGPLVPIGASAFGDLFFLRPHGNVEKLDVLVGGVHYAASSFDEFKSLMNSRYWRDMNLLTGGVRLAQSKGHSRKPSQFFGFAAHPSSSERIDWTSAKPMDAVAWHAVCAKKLDSSSQ</sequence>
<dbReference type="Proteomes" id="UP001365846">
    <property type="component" value="Unassembled WGS sequence"/>
</dbReference>
<name>A0ABU8VRS0_9BURK</name>
<evidence type="ECO:0000313" key="2">
    <source>
        <dbReference type="Proteomes" id="UP001365846"/>
    </source>
</evidence>